<keyword evidence="3" id="KW-1003">Cell membrane</keyword>
<evidence type="ECO:0000313" key="8">
    <source>
        <dbReference type="EMBL" id="MFC0677465.1"/>
    </source>
</evidence>
<feature type="transmembrane region" description="Helical" evidence="7">
    <location>
        <begin position="222"/>
        <end position="241"/>
    </location>
</feature>
<reference evidence="8 9" key="1">
    <citation type="submission" date="2024-09" db="EMBL/GenBank/DDBJ databases">
        <authorList>
            <person name="Sun Q."/>
            <person name="Mori K."/>
        </authorList>
    </citation>
    <scope>NUCLEOTIDE SEQUENCE [LARGE SCALE GENOMIC DNA]</scope>
    <source>
        <strain evidence="8 9">KCTC 23076</strain>
    </source>
</reference>
<organism evidence="8 9">
    <name type="scientific">Lysobacter korlensis</name>
    <dbReference type="NCBI Taxonomy" id="553636"/>
    <lineage>
        <taxon>Bacteria</taxon>
        <taxon>Pseudomonadati</taxon>
        <taxon>Pseudomonadota</taxon>
        <taxon>Gammaproteobacteria</taxon>
        <taxon>Lysobacterales</taxon>
        <taxon>Lysobacteraceae</taxon>
        <taxon>Lysobacter</taxon>
    </lineage>
</organism>
<evidence type="ECO:0000256" key="3">
    <source>
        <dbReference type="ARBA" id="ARBA00022475"/>
    </source>
</evidence>
<evidence type="ECO:0000256" key="1">
    <source>
        <dbReference type="ARBA" id="ARBA00004651"/>
    </source>
</evidence>
<protein>
    <submittedName>
        <fullName evidence="8">Chromate efflux transporter</fullName>
    </submittedName>
</protein>
<keyword evidence="9" id="KW-1185">Reference proteome</keyword>
<keyword evidence="6 7" id="KW-0472">Membrane</keyword>
<comment type="subcellular location">
    <subcellularLocation>
        <location evidence="1">Cell membrane</location>
        <topology evidence="1">Multi-pass membrane protein</topology>
    </subcellularLocation>
</comment>
<dbReference type="RefSeq" id="WP_386665988.1">
    <property type="nucleotide sequence ID" value="NZ_JBHLTG010000001.1"/>
</dbReference>
<accession>A0ABV6RKF3</accession>
<proteinExistence type="inferred from homology"/>
<feature type="transmembrane region" description="Helical" evidence="7">
    <location>
        <begin position="290"/>
        <end position="312"/>
    </location>
</feature>
<gene>
    <name evidence="8" type="primary">chrA</name>
    <name evidence="8" type="ORF">ACFFGH_06315</name>
</gene>
<dbReference type="NCBIfam" id="TIGR00937">
    <property type="entry name" value="2A51"/>
    <property type="match status" value="1"/>
</dbReference>
<feature type="transmembrane region" description="Helical" evidence="7">
    <location>
        <begin position="117"/>
        <end position="137"/>
    </location>
</feature>
<evidence type="ECO:0000256" key="6">
    <source>
        <dbReference type="ARBA" id="ARBA00023136"/>
    </source>
</evidence>
<feature type="transmembrane region" description="Helical" evidence="7">
    <location>
        <begin position="324"/>
        <end position="349"/>
    </location>
</feature>
<sequence>MNSQTESAIATPSFASALRFWFVLGCISFGGPAGQIAVMHSELVDKRRWVDETSFMRALNFCMLLPGPEAMQLAAWLGWRLHGMRGGLVAGALFVLPAAVLLALLSWLYLRFGESPVAVGIVFALQAAVLGIIAHAARKIGGRVLKTPFALVLALAALLLIAFTPLPFPLLILGAALAGLAAHRWRPGWLAPPARHGAPAAASESMPPPADRRAGFARMARVATALLLAWWLPLLALAAWPGVDSTAFAMGLFFSKAALVTFGGAYAVLPYVAEQAVQSHGWLDAGQMMAGLGLAETTPGPLVLVLEFVGFVGGWQHPDLATPLASALLCTAVTLWATFLPSFLFVLTFAPWIDRIGETGAIAAALSAVTAAVVGVIAHLALWFGGALLTGQEIPAVVFALVIAVVVYVGLTRWHWPVAGIVVGAGVLGAVAQNVLVIG</sequence>
<name>A0ABV6RKF3_9GAMM</name>
<evidence type="ECO:0000256" key="5">
    <source>
        <dbReference type="ARBA" id="ARBA00022989"/>
    </source>
</evidence>
<comment type="similarity">
    <text evidence="2">Belongs to the chromate ion transporter (CHR) (TC 2.A.51) family.</text>
</comment>
<dbReference type="PIRSF" id="PIRSF004810">
    <property type="entry name" value="ChrA"/>
    <property type="match status" value="1"/>
</dbReference>
<comment type="caution">
    <text evidence="8">The sequence shown here is derived from an EMBL/GenBank/DDBJ whole genome shotgun (WGS) entry which is preliminary data.</text>
</comment>
<evidence type="ECO:0000313" key="9">
    <source>
        <dbReference type="Proteomes" id="UP001589896"/>
    </source>
</evidence>
<feature type="transmembrane region" description="Helical" evidence="7">
    <location>
        <begin position="418"/>
        <end position="438"/>
    </location>
</feature>
<feature type="transmembrane region" description="Helical" evidence="7">
    <location>
        <begin position="20"/>
        <end position="38"/>
    </location>
</feature>
<dbReference type="Pfam" id="PF02417">
    <property type="entry name" value="Chromate_transp"/>
    <property type="match status" value="2"/>
</dbReference>
<evidence type="ECO:0000256" key="2">
    <source>
        <dbReference type="ARBA" id="ARBA00005262"/>
    </source>
</evidence>
<dbReference type="PANTHER" id="PTHR33567:SF3">
    <property type="entry name" value="CHROMATE ION TRANSPORTER (EUROFUNG)"/>
    <property type="match status" value="1"/>
</dbReference>
<dbReference type="InterPro" id="IPR003370">
    <property type="entry name" value="Chromate_transpt"/>
</dbReference>
<evidence type="ECO:0000256" key="7">
    <source>
        <dbReference type="SAM" id="Phobius"/>
    </source>
</evidence>
<feature type="transmembrane region" description="Helical" evidence="7">
    <location>
        <begin position="247"/>
        <end position="269"/>
    </location>
</feature>
<dbReference type="PANTHER" id="PTHR33567">
    <property type="entry name" value="CHROMATE ION TRANSPORTER (EUROFUNG)"/>
    <property type="match status" value="1"/>
</dbReference>
<feature type="transmembrane region" description="Helical" evidence="7">
    <location>
        <begin position="394"/>
        <end position="411"/>
    </location>
</feature>
<feature type="transmembrane region" description="Helical" evidence="7">
    <location>
        <begin position="361"/>
        <end position="382"/>
    </location>
</feature>
<keyword evidence="5 7" id="KW-1133">Transmembrane helix</keyword>
<feature type="transmembrane region" description="Helical" evidence="7">
    <location>
        <begin position="89"/>
        <end position="110"/>
    </location>
</feature>
<feature type="transmembrane region" description="Helical" evidence="7">
    <location>
        <begin position="149"/>
        <end position="182"/>
    </location>
</feature>
<dbReference type="Proteomes" id="UP001589896">
    <property type="component" value="Unassembled WGS sequence"/>
</dbReference>
<dbReference type="EMBL" id="JBHLTG010000001">
    <property type="protein sequence ID" value="MFC0677465.1"/>
    <property type="molecule type" value="Genomic_DNA"/>
</dbReference>
<dbReference type="InterPro" id="IPR014047">
    <property type="entry name" value="Chr_Tranpt_l_chain"/>
</dbReference>
<evidence type="ECO:0000256" key="4">
    <source>
        <dbReference type="ARBA" id="ARBA00022692"/>
    </source>
</evidence>
<keyword evidence="4 7" id="KW-0812">Transmembrane</keyword>